<proteinExistence type="predicted"/>
<dbReference type="EMBL" id="JAIVGD010000026">
    <property type="protein sequence ID" value="KAH0741062.1"/>
    <property type="molecule type" value="Genomic_DNA"/>
</dbReference>
<evidence type="ECO:0000313" key="1">
    <source>
        <dbReference type="EMBL" id="KAH0741062.1"/>
    </source>
</evidence>
<accession>A0ABQ7U490</accession>
<gene>
    <name evidence="1" type="ORF">KY290_034105</name>
</gene>
<dbReference type="Proteomes" id="UP000826656">
    <property type="component" value="Unassembled WGS sequence"/>
</dbReference>
<organism evidence="1 2">
    <name type="scientific">Solanum tuberosum</name>
    <name type="common">Potato</name>
    <dbReference type="NCBI Taxonomy" id="4113"/>
    <lineage>
        <taxon>Eukaryota</taxon>
        <taxon>Viridiplantae</taxon>
        <taxon>Streptophyta</taxon>
        <taxon>Embryophyta</taxon>
        <taxon>Tracheophyta</taxon>
        <taxon>Spermatophyta</taxon>
        <taxon>Magnoliopsida</taxon>
        <taxon>eudicotyledons</taxon>
        <taxon>Gunneridae</taxon>
        <taxon>Pentapetalae</taxon>
        <taxon>asterids</taxon>
        <taxon>lamiids</taxon>
        <taxon>Solanales</taxon>
        <taxon>Solanaceae</taxon>
        <taxon>Solanoideae</taxon>
        <taxon>Solaneae</taxon>
        <taxon>Solanum</taxon>
    </lineage>
</organism>
<comment type="caution">
    <text evidence="1">The sequence shown here is derived from an EMBL/GenBank/DDBJ whole genome shotgun (WGS) entry which is preliminary data.</text>
</comment>
<evidence type="ECO:0000313" key="2">
    <source>
        <dbReference type="Proteomes" id="UP000826656"/>
    </source>
</evidence>
<name>A0ABQ7U490_SOLTU</name>
<reference evidence="1 2" key="1">
    <citation type="journal article" date="2021" name="bioRxiv">
        <title>Chromosome-scale and haplotype-resolved genome assembly of a tetraploid potato cultivar.</title>
        <authorList>
            <person name="Sun H."/>
            <person name="Jiao W.-B."/>
            <person name="Krause K."/>
            <person name="Campoy J.A."/>
            <person name="Goel M."/>
            <person name="Folz-Donahue K."/>
            <person name="Kukat C."/>
            <person name="Huettel B."/>
            <person name="Schneeberger K."/>
        </authorList>
    </citation>
    <scope>NUCLEOTIDE SEQUENCE [LARGE SCALE GENOMIC DNA]</scope>
    <source>
        <strain evidence="1">SolTubOtavaFocal</strain>
        <tissue evidence="1">Leaves</tissue>
    </source>
</reference>
<keyword evidence="2" id="KW-1185">Reference proteome</keyword>
<sequence>MLDKYDLADNSWLKTTFAIREKWSMTYGRNTFSAGHDRRKLSSIVSFSVVSRIFI</sequence>
<protein>
    <submittedName>
        <fullName evidence="1">Uncharacterized protein</fullName>
    </submittedName>
</protein>